<proteinExistence type="predicted"/>
<gene>
    <name evidence="2" type="ORF">ACFQ1S_47205</name>
</gene>
<comment type="caution">
    <text evidence="2">The sequence shown here is derived from an EMBL/GenBank/DDBJ whole genome shotgun (WGS) entry which is preliminary data.</text>
</comment>
<accession>A0ABW3MQ48</accession>
<feature type="non-terminal residue" evidence="2">
    <location>
        <position position="135"/>
    </location>
</feature>
<dbReference type="InterPro" id="IPR004839">
    <property type="entry name" value="Aminotransferase_I/II_large"/>
</dbReference>
<evidence type="ECO:0000313" key="2">
    <source>
        <dbReference type="EMBL" id="MFD1052656.1"/>
    </source>
</evidence>
<keyword evidence="2" id="KW-0032">Aminotransferase</keyword>
<dbReference type="InterPro" id="IPR015421">
    <property type="entry name" value="PyrdxlP-dep_Trfase_major"/>
</dbReference>
<dbReference type="PANTHER" id="PTHR46577:SF1">
    <property type="entry name" value="HTH-TYPE TRANSCRIPTIONAL REGULATORY PROTEIN GABR"/>
    <property type="match status" value="1"/>
</dbReference>
<sequence length="135" mass="14324">MVEPGDVVAVESPTFTGLLEVLRESGARVVGIPVDEDGLRTDVVAELVRRREVKLCALQPDNHNPTGVTLAPHRRAELAELAVSRNMFLLVDGVYRDLGFGPAEVPLSELAPDHVVFVGSLSKSVAGGSGIGWVS</sequence>
<evidence type="ECO:0000259" key="1">
    <source>
        <dbReference type="Pfam" id="PF00155"/>
    </source>
</evidence>
<dbReference type="CDD" id="cd00609">
    <property type="entry name" value="AAT_like"/>
    <property type="match status" value="1"/>
</dbReference>
<keyword evidence="2" id="KW-0808">Transferase</keyword>
<dbReference type="EMBL" id="JBHTIS010004618">
    <property type="protein sequence ID" value="MFD1052656.1"/>
    <property type="molecule type" value="Genomic_DNA"/>
</dbReference>
<reference evidence="3" key="1">
    <citation type="journal article" date="2019" name="Int. J. Syst. Evol. Microbiol.">
        <title>The Global Catalogue of Microorganisms (GCM) 10K type strain sequencing project: providing services to taxonomists for standard genome sequencing and annotation.</title>
        <authorList>
            <consortium name="The Broad Institute Genomics Platform"/>
            <consortium name="The Broad Institute Genome Sequencing Center for Infectious Disease"/>
            <person name="Wu L."/>
            <person name="Ma J."/>
        </authorList>
    </citation>
    <scope>NUCLEOTIDE SEQUENCE [LARGE SCALE GENOMIC DNA]</scope>
    <source>
        <strain evidence="3">JCM 31486</strain>
    </source>
</reference>
<dbReference type="SUPFAM" id="SSF53383">
    <property type="entry name" value="PLP-dependent transferases"/>
    <property type="match status" value="1"/>
</dbReference>
<dbReference type="Pfam" id="PF00155">
    <property type="entry name" value="Aminotran_1_2"/>
    <property type="match status" value="1"/>
</dbReference>
<feature type="domain" description="Aminotransferase class I/classII large" evidence="1">
    <location>
        <begin position="3"/>
        <end position="134"/>
    </location>
</feature>
<evidence type="ECO:0000313" key="3">
    <source>
        <dbReference type="Proteomes" id="UP001597045"/>
    </source>
</evidence>
<name>A0ABW3MQ48_9PSEU</name>
<dbReference type="Gene3D" id="3.40.640.10">
    <property type="entry name" value="Type I PLP-dependent aspartate aminotransferase-like (Major domain)"/>
    <property type="match status" value="1"/>
</dbReference>
<dbReference type="InterPro" id="IPR051446">
    <property type="entry name" value="HTH_trans_reg/aminotransferase"/>
</dbReference>
<keyword evidence="3" id="KW-1185">Reference proteome</keyword>
<dbReference type="GO" id="GO:0008483">
    <property type="term" value="F:transaminase activity"/>
    <property type="evidence" value="ECO:0007669"/>
    <property type="project" value="UniProtKB-KW"/>
</dbReference>
<dbReference type="InterPro" id="IPR015424">
    <property type="entry name" value="PyrdxlP-dep_Trfase"/>
</dbReference>
<dbReference type="Proteomes" id="UP001597045">
    <property type="component" value="Unassembled WGS sequence"/>
</dbReference>
<dbReference type="PANTHER" id="PTHR46577">
    <property type="entry name" value="HTH-TYPE TRANSCRIPTIONAL REGULATORY PROTEIN GABR"/>
    <property type="match status" value="1"/>
</dbReference>
<protein>
    <submittedName>
        <fullName evidence="2">Aminotransferase class I/II-fold pyridoxal phosphate-dependent enzyme</fullName>
    </submittedName>
</protein>
<organism evidence="2 3">
    <name type="scientific">Kibdelosporangium lantanae</name>
    <dbReference type="NCBI Taxonomy" id="1497396"/>
    <lineage>
        <taxon>Bacteria</taxon>
        <taxon>Bacillati</taxon>
        <taxon>Actinomycetota</taxon>
        <taxon>Actinomycetes</taxon>
        <taxon>Pseudonocardiales</taxon>
        <taxon>Pseudonocardiaceae</taxon>
        <taxon>Kibdelosporangium</taxon>
    </lineage>
</organism>